<dbReference type="SMART" id="SM00387">
    <property type="entry name" value="HATPase_c"/>
    <property type="match status" value="1"/>
</dbReference>
<dbReference type="SMART" id="SM00342">
    <property type="entry name" value="HTH_ARAC"/>
    <property type="match status" value="1"/>
</dbReference>
<feature type="domain" description="HTH araC/xylS-type" evidence="9">
    <location>
        <begin position="1338"/>
        <end position="1437"/>
    </location>
</feature>
<dbReference type="CDD" id="cd17574">
    <property type="entry name" value="REC_OmpR"/>
    <property type="match status" value="1"/>
</dbReference>
<keyword evidence="8" id="KW-0472">Membrane</keyword>
<keyword evidence="5" id="KW-0238">DNA-binding</keyword>
<evidence type="ECO:0000259" key="11">
    <source>
        <dbReference type="PROSITE" id="PS50110"/>
    </source>
</evidence>
<dbReference type="PANTHER" id="PTHR43547">
    <property type="entry name" value="TWO-COMPONENT HISTIDINE KINASE"/>
    <property type="match status" value="1"/>
</dbReference>
<dbReference type="InterPro" id="IPR004358">
    <property type="entry name" value="Sig_transdc_His_kin-like_C"/>
</dbReference>
<keyword evidence="6" id="KW-0804">Transcription</keyword>
<keyword evidence="13" id="KW-1185">Reference proteome</keyword>
<feature type="domain" description="Histidine kinase" evidence="10">
    <location>
        <begin position="909"/>
        <end position="1140"/>
    </location>
</feature>
<dbReference type="Pfam" id="PF12833">
    <property type="entry name" value="HTH_18"/>
    <property type="match status" value="1"/>
</dbReference>
<dbReference type="PROSITE" id="PS01124">
    <property type="entry name" value="HTH_ARAC_FAMILY_2"/>
    <property type="match status" value="1"/>
</dbReference>
<dbReference type="PROSITE" id="PS50109">
    <property type="entry name" value="HIS_KIN"/>
    <property type="match status" value="1"/>
</dbReference>
<dbReference type="InterPro" id="IPR011123">
    <property type="entry name" value="Y_Y_Y"/>
</dbReference>
<evidence type="ECO:0000256" key="4">
    <source>
        <dbReference type="ARBA" id="ARBA00023015"/>
    </source>
</evidence>
<dbReference type="Gene3D" id="1.10.287.130">
    <property type="match status" value="1"/>
</dbReference>
<evidence type="ECO:0000259" key="9">
    <source>
        <dbReference type="PROSITE" id="PS01124"/>
    </source>
</evidence>
<dbReference type="Gene3D" id="2.60.40.10">
    <property type="entry name" value="Immunoglobulins"/>
    <property type="match status" value="1"/>
</dbReference>
<dbReference type="SUPFAM" id="SSF46689">
    <property type="entry name" value="Homeodomain-like"/>
    <property type="match status" value="1"/>
</dbReference>
<feature type="domain" description="Response regulatory" evidence="11">
    <location>
        <begin position="1191"/>
        <end position="1306"/>
    </location>
</feature>
<keyword evidence="4" id="KW-0805">Transcription regulation</keyword>
<feature type="transmembrane region" description="Helical" evidence="8">
    <location>
        <begin position="851"/>
        <end position="872"/>
    </location>
</feature>
<dbReference type="CDD" id="cd00082">
    <property type="entry name" value="HisKA"/>
    <property type="match status" value="1"/>
</dbReference>
<accession>A0ABT8KZX8</accession>
<evidence type="ECO:0000256" key="1">
    <source>
        <dbReference type="ARBA" id="ARBA00000085"/>
    </source>
</evidence>
<keyword evidence="8" id="KW-0812">Transmembrane</keyword>
<protein>
    <recommendedName>
        <fullName evidence="2">histidine kinase</fullName>
        <ecNumber evidence="2">2.7.13.3</ecNumber>
    </recommendedName>
</protein>
<gene>
    <name evidence="12" type="ORF">QQ020_03255</name>
</gene>
<dbReference type="RefSeq" id="WP_346756380.1">
    <property type="nucleotide sequence ID" value="NZ_JAUJEB010000001.1"/>
</dbReference>
<name>A0ABT8KZX8_9BACT</name>
<feature type="modified residue" description="4-aspartylphosphate" evidence="7">
    <location>
        <position position="1239"/>
    </location>
</feature>
<dbReference type="Pfam" id="PF02518">
    <property type="entry name" value="HATPase_c"/>
    <property type="match status" value="1"/>
</dbReference>
<dbReference type="Gene3D" id="2.130.10.10">
    <property type="entry name" value="YVTN repeat-like/Quinoprotein amine dehydrogenase"/>
    <property type="match status" value="3"/>
</dbReference>
<organism evidence="12 13">
    <name type="scientific">Agaribacillus aureus</name>
    <dbReference type="NCBI Taxonomy" id="3051825"/>
    <lineage>
        <taxon>Bacteria</taxon>
        <taxon>Pseudomonadati</taxon>
        <taxon>Bacteroidota</taxon>
        <taxon>Cytophagia</taxon>
        <taxon>Cytophagales</taxon>
        <taxon>Splendidivirgaceae</taxon>
        <taxon>Agaribacillus</taxon>
    </lineage>
</organism>
<sequence length="1447" mass="165820">MRIVLIFLFIVTFCSVSAWPQSFSGKLNFEDFSVESGFRQSSSINCILQDSQGYLWLGTWEGLFRYDGFEFKAYTADKNNPNSIQGRKIRTLFEDSRGTLWIGIENEGLHRYNREKDSFSKFLINPEDQPHLGSNYVIGICEDRKGAIWLVTKDRVVHKVQQENLSDQKENRDQPQTLSFLSFPFRNFHVDSSFVSIYKSSDDILWIGGSDGIATFDLQDPGKDNFKEIHLDIESGESRYHNIVNIIQGNVKSNTKGREEIWIGTMAGLKKITMDSSGMELAHFNNPFNSGTFNQDKIKSLYQTNTDGETFLWVGTDAGLYKFDKQNEKFITFTGQALGTSTLQEVHIYSMYEDFSGVLWLGTEKGLYKLDRYRKKFIHINDDEKYVDWLSHHDVKDFSESLSGDIWIATNGGGINRLRFGDKNDGTFSITHHRIDISGVKNNFSDIITSVFADHAGNVWVSTKGDGVYRFHENDVGKKSGKISNFIHYGRRIPFTLDDDYINEIYEDRAHNIWIGTWQKGLSKYNPATDQFTSYNQMSHVPKDLNTFPIIKILEDHSGRIWLGTKGGGLYAFRPVNTPTGKEDFLHFYKTQNGEMDKYISDIYEDSHHNIWVATESGLCKLDNETGVFRCFTRQDGLQSDFIQSIVEDDNENLWVSTNNGLFEFPATKSMETDSGQFSFRRFDVDDGLQGDFFNQSSCLKARSGLLLFGGINGINIFNPADIKTNPIPPKVVLTNFQINHEDVAIGEKINGRVVLTDAISNTSGITLTHKEKILSFEFAGLHFASPERNQYAYKMEGFDEDWVYKDASQTQANYTNLKPGSYVFKVKASNNDGVWSEAGVTLAIHITPPFWLTGWAYFLYFITGLGLLLLVRSLTLMRANFRYRINLERVEREKSEELNRMQLRFFTNISHEIRTPLTLILGPLEKLAQSTDLSAKLHNQLLNMQKNGERLIRLMNQLMDFRKKEAGFLKLQAIEGNLVEFLKEIHVSFREYALEKGIDFKFESEQREIRCWFDQDKLEKVFFNLLSNAFKFTPNKGKITLRVCMGLKDPEATNTQHTDAGKYVKISVLDTGRGIADQHLKNIFDRYYSVQKANPKSERGIGIGLALSKELVHLHHGQIKVESELNKRTDFSVWLPMGNTHLKEDEMLVGFIDSEHENHYQVNHYQVTERQQEQVQEAATDVNVNKESPLILIVEDNKSVKDFIQSIFSEEYQVLLASDGKEGLAMATTTIPDLIISDVMMPEMDGMELCRQLKTNEKTSHIPIILLTARTSLIYKTEGLETGADDYITKPFEPSLLLLRVKNLINLRKQLKKRSQGKLYLKPADITINSVDEIFLQKAMDLVEKHMDDSTYGVEDFSKDLAMSRVHLYRKMKALVGQSANEFIRTQRLQRAAQLLEKSQLRVAEVAYMVGFNDLKYFRGCFVKQFKVTPSQYASKFDQSLEPSKK</sequence>
<evidence type="ECO:0000256" key="5">
    <source>
        <dbReference type="ARBA" id="ARBA00023125"/>
    </source>
</evidence>
<evidence type="ECO:0000256" key="7">
    <source>
        <dbReference type="PROSITE-ProRule" id="PRU00169"/>
    </source>
</evidence>
<dbReference type="InterPro" id="IPR018062">
    <property type="entry name" value="HTH_AraC-typ_CS"/>
</dbReference>
<dbReference type="InterPro" id="IPR036097">
    <property type="entry name" value="HisK_dim/P_sf"/>
</dbReference>
<dbReference type="PROSITE" id="PS50110">
    <property type="entry name" value="RESPONSE_REGULATORY"/>
    <property type="match status" value="1"/>
</dbReference>
<dbReference type="Gene3D" id="1.10.10.60">
    <property type="entry name" value="Homeodomain-like"/>
    <property type="match status" value="1"/>
</dbReference>
<dbReference type="SMART" id="SM00388">
    <property type="entry name" value="HisKA"/>
    <property type="match status" value="1"/>
</dbReference>
<evidence type="ECO:0000256" key="6">
    <source>
        <dbReference type="ARBA" id="ARBA00023163"/>
    </source>
</evidence>
<dbReference type="EMBL" id="JAUJEB010000001">
    <property type="protein sequence ID" value="MDN5211044.1"/>
    <property type="molecule type" value="Genomic_DNA"/>
</dbReference>
<evidence type="ECO:0000313" key="13">
    <source>
        <dbReference type="Proteomes" id="UP001172083"/>
    </source>
</evidence>
<dbReference type="InterPro" id="IPR009057">
    <property type="entry name" value="Homeodomain-like_sf"/>
</dbReference>
<dbReference type="InterPro" id="IPR001789">
    <property type="entry name" value="Sig_transdc_resp-reg_receiver"/>
</dbReference>
<dbReference type="InterPro" id="IPR018060">
    <property type="entry name" value="HTH_AraC"/>
</dbReference>
<evidence type="ECO:0000259" key="10">
    <source>
        <dbReference type="PROSITE" id="PS50109"/>
    </source>
</evidence>
<dbReference type="Pfam" id="PF07495">
    <property type="entry name" value="Y_Y_Y"/>
    <property type="match status" value="1"/>
</dbReference>
<dbReference type="Pfam" id="PF07494">
    <property type="entry name" value="Reg_prop"/>
    <property type="match status" value="4"/>
</dbReference>
<dbReference type="InterPro" id="IPR011006">
    <property type="entry name" value="CheY-like_superfamily"/>
</dbReference>
<keyword evidence="8" id="KW-1133">Transmembrane helix</keyword>
<dbReference type="InterPro" id="IPR003661">
    <property type="entry name" value="HisK_dim/P_dom"/>
</dbReference>
<dbReference type="InterPro" id="IPR013783">
    <property type="entry name" value="Ig-like_fold"/>
</dbReference>
<dbReference type="InterPro" id="IPR036890">
    <property type="entry name" value="HATPase_C_sf"/>
</dbReference>
<dbReference type="SUPFAM" id="SSF52172">
    <property type="entry name" value="CheY-like"/>
    <property type="match status" value="1"/>
</dbReference>
<dbReference type="SUPFAM" id="SSF55874">
    <property type="entry name" value="ATPase domain of HSP90 chaperone/DNA topoisomerase II/histidine kinase"/>
    <property type="match status" value="1"/>
</dbReference>
<dbReference type="InterPro" id="IPR005467">
    <property type="entry name" value="His_kinase_dom"/>
</dbReference>
<dbReference type="EC" id="2.7.13.3" evidence="2"/>
<dbReference type="InterPro" id="IPR015943">
    <property type="entry name" value="WD40/YVTN_repeat-like_dom_sf"/>
</dbReference>
<reference evidence="12" key="1">
    <citation type="submission" date="2023-06" db="EMBL/GenBank/DDBJ databases">
        <title>Genomic of Agaribacillus aureum.</title>
        <authorList>
            <person name="Wang G."/>
        </authorList>
    </citation>
    <scope>NUCLEOTIDE SEQUENCE</scope>
    <source>
        <strain evidence="12">BMA12</strain>
    </source>
</reference>
<dbReference type="Gene3D" id="3.40.50.2300">
    <property type="match status" value="1"/>
</dbReference>
<dbReference type="InterPro" id="IPR011110">
    <property type="entry name" value="Reg_prop"/>
</dbReference>
<dbReference type="SMART" id="SM00448">
    <property type="entry name" value="REC"/>
    <property type="match status" value="1"/>
</dbReference>
<dbReference type="Gene3D" id="3.30.565.10">
    <property type="entry name" value="Histidine kinase-like ATPase, C-terminal domain"/>
    <property type="match status" value="1"/>
</dbReference>
<dbReference type="SUPFAM" id="SSF63829">
    <property type="entry name" value="Calcium-dependent phosphotriesterase"/>
    <property type="match status" value="3"/>
</dbReference>
<dbReference type="PRINTS" id="PR00344">
    <property type="entry name" value="BCTRLSENSOR"/>
</dbReference>
<dbReference type="Pfam" id="PF00072">
    <property type="entry name" value="Response_reg"/>
    <property type="match status" value="1"/>
</dbReference>
<dbReference type="SUPFAM" id="SSF47384">
    <property type="entry name" value="Homodimeric domain of signal transducing histidine kinase"/>
    <property type="match status" value="1"/>
</dbReference>
<comment type="catalytic activity">
    <reaction evidence="1">
        <text>ATP + protein L-histidine = ADP + protein N-phospho-L-histidine.</text>
        <dbReference type="EC" id="2.7.13.3"/>
    </reaction>
</comment>
<dbReference type="PROSITE" id="PS00041">
    <property type="entry name" value="HTH_ARAC_FAMILY_1"/>
    <property type="match status" value="1"/>
</dbReference>
<dbReference type="PANTHER" id="PTHR43547:SF2">
    <property type="entry name" value="HYBRID SIGNAL TRANSDUCTION HISTIDINE KINASE C"/>
    <property type="match status" value="1"/>
</dbReference>
<dbReference type="Proteomes" id="UP001172083">
    <property type="component" value="Unassembled WGS sequence"/>
</dbReference>
<evidence type="ECO:0000256" key="2">
    <source>
        <dbReference type="ARBA" id="ARBA00012438"/>
    </source>
</evidence>
<dbReference type="Pfam" id="PF00512">
    <property type="entry name" value="HisKA"/>
    <property type="match status" value="1"/>
</dbReference>
<comment type="caution">
    <text evidence="12">The sequence shown here is derived from an EMBL/GenBank/DDBJ whole genome shotgun (WGS) entry which is preliminary data.</text>
</comment>
<evidence type="ECO:0000313" key="12">
    <source>
        <dbReference type="EMBL" id="MDN5211044.1"/>
    </source>
</evidence>
<proteinExistence type="predicted"/>
<keyword evidence="3 7" id="KW-0597">Phosphoprotein</keyword>
<dbReference type="InterPro" id="IPR003594">
    <property type="entry name" value="HATPase_dom"/>
</dbReference>
<evidence type="ECO:0000256" key="3">
    <source>
        <dbReference type="ARBA" id="ARBA00022553"/>
    </source>
</evidence>
<evidence type="ECO:0000256" key="8">
    <source>
        <dbReference type="SAM" id="Phobius"/>
    </source>
</evidence>